<name>A0A7R9FZS1_TIMSH</name>
<proteinExistence type="predicted"/>
<evidence type="ECO:0000256" key="1">
    <source>
        <dbReference type="SAM" id="MobiDB-lite"/>
    </source>
</evidence>
<sequence>MQMLPRSTGRVARLEPPQSTPLPPPYHLPRQNHPQKPTEMSKSTILRLDEGCARGLGRLYLEEVYQHFHGEREVNHFGKTFSTPDRDSNIDLPVIGSLVYFLLEEKKRSGFDAKTCGTPTNLVVNQGSFSACGFFLLFLSFFLPSSVVLLFYVLMFIILSTFFLSYQVEDYIRGRVPAHHIAIYCISALKEGLHVRHNDEDEGVGYTATLDGITVIQ</sequence>
<keyword evidence="2" id="KW-1133">Transmembrane helix</keyword>
<feature type="transmembrane region" description="Helical" evidence="2">
    <location>
        <begin position="149"/>
        <end position="166"/>
    </location>
</feature>
<protein>
    <submittedName>
        <fullName evidence="3">Uncharacterized protein</fullName>
    </submittedName>
</protein>
<accession>A0A7R9FZS1</accession>
<reference evidence="3" key="1">
    <citation type="submission" date="2020-11" db="EMBL/GenBank/DDBJ databases">
        <authorList>
            <person name="Tran Van P."/>
        </authorList>
    </citation>
    <scope>NUCLEOTIDE SEQUENCE</scope>
</reference>
<feature type="region of interest" description="Disordered" evidence="1">
    <location>
        <begin position="1"/>
        <end position="41"/>
    </location>
</feature>
<feature type="compositionally biased region" description="Polar residues" evidence="1">
    <location>
        <begin position="32"/>
        <end position="41"/>
    </location>
</feature>
<feature type="transmembrane region" description="Helical" evidence="2">
    <location>
        <begin position="122"/>
        <end position="143"/>
    </location>
</feature>
<evidence type="ECO:0000313" key="3">
    <source>
        <dbReference type="EMBL" id="CAD7260451.1"/>
    </source>
</evidence>
<dbReference type="AlphaFoldDB" id="A0A7R9FZS1"/>
<keyword evidence="2" id="KW-0812">Transmembrane</keyword>
<evidence type="ECO:0000256" key="2">
    <source>
        <dbReference type="SAM" id="Phobius"/>
    </source>
</evidence>
<feature type="compositionally biased region" description="Pro residues" evidence="1">
    <location>
        <begin position="18"/>
        <end position="27"/>
    </location>
</feature>
<dbReference type="EMBL" id="OC001688">
    <property type="protein sequence ID" value="CAD7260451.1"/>
    <property type="molecule type" value="Genomic_DNA"/>
</dbReference>
<gene>
    <name evidence="3" type="ORF">TSIB3V08_LOCUS4633</name>
</gene>
<keyword evidence="2" id="KW-0472">Membrane</keyword>
<organism evidence="3">
    <name type="scientific">Timema shepardi</name>
    <name type="common">Walking stick</name>
    <dbReference type="NCBI Taxonomy" id="629360"/>
    <lineage>
        <taxon>Eukaryota</taxon>
        <taxon>Metazoa</taxon>
        <taxon>Ecdysozoa</taxon>
        <taxon>Arthropoda</taxon>
        <taxon>Hexapoda</taxon>
        <taxon>Insecta</taxon>
        <taxon>Pterygota</taxon>
        <taxon>Neoptera</taxon>
        <taxon>Polyneoptera</taxon>
        <taxon>Phasmatodea</taxon>
        <taxon>Timematodea</taxon>
        <taxon>Timematoidea</taxon>
        <taxon>Timematidae</taxon>
        <taxon>Timema</taxon>
    </lineage>
</organism>